<dbReference type="SMART" id="SM01135">
    <property type="entry name" value="DIRP"/>
    <property type="match status" value="1"/>
</dbReference>
<evidence type="ECO:0000256" key="4">
    <source>
        <dbReference type="SAM" id="MobiDB-lite"/>
    </source>
</evidence>
<reference evidence="6 7" key="1">
    <citation type="submission" date="2019-07" db="EMBL/GenBank/DDBJ databases">
        <title>Draft genome assembly of a fouling barnacle, Amphibalanus amphitrite (Darwin, 1854): The first reference genome for Thecostraca.</title>
        <authorList>
            <person name="Kim W."/>
        </authorList>
    </citation>
    <scope>NUCLEOTIDE SEQUENCE [LARGE SCALE GENOMIC DNA]</scope>
    <source>
        <strain evidence="6">SNU_AA5</strain>
        <tissue evidence="6">Soma without cirri and trophi</tissue>
    </source>
</reference>
<protein>
    <submittedName>
        <fullName evidence="6">Protein lin-9</fullName>
    </submittedName>
</protein>
<proteinExistence type="inferred from homology"/>
<feature type="compositionally biased region" description="Pro residues" evidence="4">
    <location>
        <begin position="367"/>
        <end position="376"/>
    </location>
</feature>
<comment type="caution">
    <text evidence="6">The sequence shown here is derived from an EMBL/GenBank/DDBJ whole genome shotgun (WGS) entry which is preliminary data.</text>
</comment>
<dbReference type="Proteomes" id="UP000440578">
    <property type="component" value="Unassembled WGS sequence"/>
</dbReference>
<gene>
    <name evidence="6" type="primary">LIN9_0</name>
    <name evidence="6" type="ORF">FJT64_004261</name>
</gene>
<organism evidence="6 7">
    <name type="scientific">Amphibalanus amphitrite</name>
    <name type="common">Striped barnacle</name>
    <name type="synonym">Balanus amphitrite</name>
    <dbReference type="NCBI Taxonomy" id="1232801"/>
    <lineage>
        <taxon>Eukaryota</taxon>
        <taxon>Metazoa</taxon>
        <taxon>Ecdysozoa</taxon>
        <taxon>Arthropoda</taxon>
        <taxon>Crustacea</taxon>
        <taxon>Multicrustacea</taxon>
        <taxon>Cirripedia</taxon>
        <taxon>Thoracica</taxon>
        <taxon>Thoracicalcarea</taxon>
        <taxon>Balanomorpha</taxon>
        <taxon>Balanoidea</taxon>
        <taxon>Balanidae</taxon>
        <taxon>Amphibalaninae</taxon>
        <taxon>Amphibalanus</taxon>
    </lineage>
</organism>
<sequence>MIAQSFFTEERNVLEMLRQKVRYMQSQQRRSYDRSFFKNMPDEVPVQLSIGTRVTARLRHPQDGLFTGVIQALDGANAQYRVSFDKPGLETQSVPDYEVRAIEPVDTVPTASFARAGSARPSLFNTPPRFSLPELRSPLANDPLMSAGTPAKSELRLLDQTGVVNGYSIKFLLHVVRLNKILLVKRERVSRLESMNSEAERAQLYGQPLTDEFQRRYAQLVLQLEGINSQLRETTTDVQQCCQQLMPENGLVPAVLPTHMKTLCDEEAGRQVSAALTGRSQRAQPVTSDSDVLQLITRLTSLLLQVKNFADAEMNPFELSSLEETMREIRESLRPEHLADFQDQVQVHLQHVQTGLTQRWNSRPGRRPPAPSPGRH</sequence>
<feature type="region of interest" description="Disordered" evidence="4">
    <location>
        <begin position="354"/>
        <end position="376"/>
    </location>
</feature>
<dbReference type="InterPro" id="IPR033471">
    <property type="entry name" value="DIRP"/>
</dbReference>
<evidence type="ECO:0000313" key="6">
    <source>
        <dbReference type="EMBL" id="KAF0298394.1"/>
    </source>
</evidence>
<evidence type="ECO:0000256" key="3">
    <source>
        <dbReference type="ARBA" id="ARBA00023242"/>
    </source>
</evidence>
<dbReference type="Pfam" id="PF06584">
    <property type="entry name" value="DIRP"/>
    <property type="match status" value="1"/>
</dbReference>
<dbReference type="GO" id="GO:0006357">
    <property type="term" value="P:regulation of transcription by RNA polymerase II"/>
    <property type="evidence" value="ECO:0007669"/>
    <property type="project" value="TreeGrafter"/>
</dbReference>
<dbReference type="GO" id="GO:0051726">
    <property type="term" value="P:regulation of cell cycle"/>
    <property type="evidence" value="ECO:0007669"/>
    <property type="project" value="TreeGrafter"/>
</dbReference>
<dbReference type="PANTHER" id="PTHR21689:SF2">
    <property type="entry name" value="PROTEIN LIN-9 HOMOLOG"/>
    <property type="match status" value="1"/>
</dbReference>
<dbReference type="PANTHER" id="PTHR21689">
    <property type="entry name" value="LIN-9"/>
    <property type="match status" value="1"/>
</dbReference>
<dbReference type="InterPro" id="IPR045831">
    <property type="entry name" value="LIN9_C"/>
</dbReference>
<accession>A0A6A4W3M3</accession>
<comment type="similarity">
    <text evidence="2">Belongs to the lin-9 family.</text>
</comment>
<comment type="subcellular location">
    <subcellularLocation>
        <location evidence="1">Nucleus</location>
    </subcellularLocation>
</comment>
<dbReference type="GO" id="GO:0006351">
    <property type="term" value="P:DNA-templated transcription"/>
    <property type="evidence" value="ECO:0007669"/>
    <property type="project" value="InterPro"/>
</dbReference>
<name>A0A6A4W3M3_AMPAM</name>
<dbReference type="OrthoDB" id="1919692at2759"/>
<evidence type="ECO:0000259" key="5">
    <source>
        <dbReference type="SMART" id="SM01135"/>
    </source>
</evidence>
<dbReference type="Pfam" id="PF19438">
    <property type="entry name" value="LIN9_C"/>
    <property type="match status" value="1"/>
</dbReference>
<feature type="domain" description="DIRP" evidence="5">
    <location>
        <begin position="1"/>
        <end position="60"/>
    </location>
</feature>
<dbReference type="GO" id="GO:0003677">
    <property type="term" value="F:DNA binding"/>
    <property type="evidence" value="ECO:0007669"/>
    <property type="project" value="TreeGrafter"/>
</dbReference>
<dbReference type="EMBL" id="VIIS01001435">
    <property type="protein sequence ID" value="KAF0298394.1"/>
    <property type="molecule type" value="Genomic_DNA"/>
</dbReference>
<evidence type="ECO:0000313" key="7">
    <source>
        <dbReference type="Proteomes" id="UP000440578"/>
    </source>
</evidence>
<dbReference type="GO" id="GO:0005654">
    <property type="term" value="C:nucleoplasm"/>
    <property type="evidence" value="ECO:0007669"/>
    <property type="project" value="TreeGrafter"/>
</dbReference>
<dbReference type="InterPro" id="IPR010561">
    <property type="entry name" value="LIN-9/ALY1"/>
</dbReference>
<dbReference type="AlphaFoldDB" id="A0A6A4W3M3"/>
<keyword evidence="3" id="KW-0539">Nucleus</keyword>
<evidence type="ECO:0000256" key="1">
    <source>
        <dbReference type="ARBA" id="ARBA00004123"/>
    </source>
</evidence>
<keyword evidence="7" id="KW-1185">Reference proteome</keyword>
<evidence type="ECO:0000256" key="2">
    <source>
        <dbReference type="ARBA" id="ARBA00006732"/>
    </source>
</evidence>
<dbReference type="GO" id="GO:0017053">
    <property type="term" value="C:transcription repressor complex"/>
    <property type="evidence" value="ECO:0007669"/>
    <property type="project" value="InterPro"/>
</dbReference>